<proteinExistence type="predicted"/>
<dbReference type="PANTHER" id="PTHR40659:SF1">
    <property type="entry name" value="NICKEL_COBALT EFFLUX SYSTEM RCNA"/>
    <property type="match status" value="1"/>
</dbReference>
<evidence type="ECO:0000256" key="1">
    <source>
        <dbReference type="SAM" id="Phobius"/>
    </source>
</evidence>
<keyword evidence="1" id="KW-0472">Membrane</keyword>
<feature type="transmembrane region" description="Helical" evidence="1">
    <location>
        <begin position="12"/>
        <end position="34"/>
    </location>
</feature>
<dbReference type="PANTHER" id="PTHR40659">
    <property type="entry name" value="NICKEL/COBALT EFFLUX SYSTEM RCNA"/>
    <property type="match status" value="1"/>
</dbReference>
<reference evidence="3" key="1">
    <citation type="submission" date="2016-10" db="EMBL/GenBank/DDBJ databases">
        <authorList>
            <person name="Varghese N."/>
            <person name="Submissions S."/>
        </authorList>
    </citation>
    <scope>NUCLEOTIDE SEQUENCE [LARGE SCALE GENOMIC DNA]</scope>
    <source>
        <strain evidence="3">LMG 26383,CCUG 61248,R- 45681</strain>
    </source>
</reference>
<dbReference type="GO" id="GO:0015099">
    <property type="term" value="F:nickel cation transmembrane transporter activity"/>
    <property type="evidence" value="ECO:0007669"/>
    <property type="project" value="TreeGrafter"/>
</dbReference>
<name>A0A1H7QL05_9HYPH</name>
<dbReference type="GO" id="GO:0032025">
    <property type="term" value="P:response to cobalt ion"/>
    <property type="evidence" value="ECO:0007669"/>
    <property type="project" value="TreeGrafter"/>
</dbReference>
<keyword evidence="1" id="KW-0812">Transmembrane</keyword>
<dbReference type="GO" id="GO:0046583">
    <property type="term" value="F:monoatomic cation efflux transmembrane transporter activity"/>
    <property type="evidence" value="ECO:0007669"/>
    <property type="project" value="TreeGrafter"/>
</dbReference>
<keyword evidence="3" id="KW-1185">Reference proteome</keyword>
<dbReference type="InterPro" id="IPR051224">
    <property type="entry name" value="NiCoT_RcnA"/>
</dbReference>
<organism evidence="2 3">
    <name type="scientific">Bosea lupini</name>
    <dbReference type="NCBI Taxonomy" id="1036779"/>
    <lineage>
        <taxon>Bacteria</taxon>
        <taxon>Pseudomonadati</taxon>
        <taxon>Pseudomonadota</taxon>
        <taxon>Alphaproteobacteria</taxon>
        <taxon>Hyphomicrobiales</taxon>
        <taxon>Boseaceae</taxon>
        <taxon>Bosea</taxon>
    </lineage>
</organism>
<gene>
    <name evidence="2" type="ORF">SAMN04515666_10429</name>
</gene>
<dbReference type="STRING" id="1036779.SAMN04515666_10429"/>
<protein>
    <submittedName>
        <fullName evidence="2">Nickel/cobalt exporter</fullName>
    </submittedName>
</protein>
<dbReference type="EMBL" id="FOAN01000004">
    <property type="protein sequence ID" value="SEL48294.1"/>
    <property type="molecule type" value="Genomic_DNA"/>
</dbReference>
<keyword evidence="1" id="KW-1133">Transmembrane helix</keyword>
<dbReference type="GO" id="GO:0005886">
    <property type="term" value="C:plasma membrane"/>
    <property type="evidence" value="ECO:0007669"/>
    <property type="project" value="UniProtKB-SubCell"/>
</dbReference>
<evidence type="ECO:0000313" key="3">
    <source>
        <dbReference type="Proteomes" id="UP000199664"/>
    </source>
</evidence>
<dbReference type="Proteomes" id="UP000199664">
    <property type="component" value="Unassembled WGS sequence"/>
</dbReference>
<dbReference type="RefSeq" id="WP_143079700.1">
    <property type="nucleotide sequence ID" value="NZ_FOAN01000004.1"/>
</dbReference>
<feature type="transmembrane region" description="Helical" evidence="1">
    <location>
        <begin position="55"/>
        <end position="73"/>
    </location>
</feature>
<accession>A0A1H7QL05</accession>
<evidence type="ECO:0000313" key="2">
    <source>
        <dbReference type="EMBL" id="SEL48294.1"/>
    </source>
</evidence>
<dbReference type="AlphaFoldDB" id="A0A1H7QL05"/>
<dbReference type="GO" id="GO:0010045">
    <property type="term" value="P:response to nickel cation"/>
    <property type="evidence" value="ECO:0007669"/>
    <property type="project" value="TreeGrafter"/>
</dbReference>
<dbReference type="GO" id="GO:0006824">
    <property type="term" value="P:cobalt ion transport"/>
    <property type="evidence" value="ECO:0007669"/>
    <property type="project" value="UniProtKB-KW"/>
</dbReference>
<sequence length="93" mass="9663">MLLDQDLTSGAVLVLCFSIGLAITLVAVGVAASLSLRAVEKRSTWLSTVAARAPYFSGLLIVLVGLYTAWHGWSGLQAQLPRAAAILLSPSPG</sequence>
<dbReference type="OrthoDB" id="271709at2"/>